<feature type="domain" description="Teneurin-like YD-shell" evidence="4">
    <location>
        <begin position="1657"/>
        <end position="1857"/>
    </location>
</feature>
<feature type="compositionally biased region" description="Polar residues" evidence="2">
    <location>
        <begin position="1617"/>
        <end position="1649"/>
    </location>
</feature>
<proteinExistence type="predicted"/>
<evidence type="ECO:0000256" key="2">
    <source>
        <dbReference type="SAM" id="MobiDB-lite"/>
    </source>
</evidence>
<dbReference type="Gene3D" id="2.180.10.10">
    <property type="entry name" value="RHS repeat-associated core"/>
    <property type="match status" value="2"/>
</dbReference>
<dbReference type="InterPro" id="IPR006530">
    <property type="entry name" value="YD"/>
</dbReference>
<feature type="region of interest" description="Disordered" evidence="2">
    <location>
        <begin position="1606"/>
        <end position="1659"/>
    </location>
</feature>
<feature type="transmembrane region" description="Helical" evidence="3">
    <location>
        <begin position="2009"/>
        <end position="2028"/>
    </location>
</feature>
<organism evidence="5 6">
    <name type="scientific">Actinocatenispora sera</name>
    <dbReference type="NCBI Taxonomy" id="390989"/>
    <lineage>
        <taxon>Bacteria</taxon>
        <taxon>Bacillati</taxon>
        <taxon>Actinomycetota</taxon>
        <taxon>Actinomycetes</taxon>
        <taxon>Micromonosporales</taxon>
        <taxon>Micromonosporaceae</taxon>
        <taxon>Actinocatenispora</taxon>
    </lineage>
</organism>
<feature type="region of interest" description="Disordered" evidence="2">
    <location>
        <begin position="808"/>
        <end position="830"/>
    </location>
</feature>
<keyword evidence="6" id="KW-1185">Reference proteome</keyword>
<dbReference type="PANTHER" id="PTHR32305:SF17">
    <property type="entry name" value="TRNA NUCLEASE WAPA"/>
    <property type="match status" value="1"/>
</dbReference>
<name>A0A810L527_9ACTN</name>
<dbReference type="EMBL" id="AP023354">
    <property type="protein sequence ID" value="BCJ29451.1"/>
    <property type="molecule type" value="Genomic_DNA"/>
</dbReference>
<dbReference type="NCBIfam" id="TIGR01643">
    <property type="entry name" value="YD_repeat_2x"/>
    <property type="match status" value="2"/>
</dbReference>
<dbReference type="OrthoDB" id="291011at2"/>
<dbReference type="InterPro" id="IPR031325">
    <property type="entry name" value="RHS_repeat"/>
</dbReference>
<evidence type="ECO:0000313" key="6">
    <source>
        <dbReference type="Proteomes" id="UP000680750"/>
    </source>
</evidence>
<dbReference type="Proteomes" id="UP000680750">
    <property type="component" value="Chromosome"/>
</dbReference>
<dbReference type="InterPro" id="IPR050708">
    <property type="entry name" value="T6SS_VgrG/RHS"/>
</dbReference>
<dbReference type="KEGG" id="aser:Asera_35590"/>
<evidence type="ECO:0000259" key="4">
    <source>
        <dbReference type="Pfam" id="PF25023"/>
    </source>
</evidence>
<keyword evidence="3" id="KW-1133">Transmembrane helix</keyword>
<keyword evidence="3" id="KW-0812">Transmembrane</keyword>
<evidence type="ECO:0000256" key="1">
    <source>
        <dbReference type="ARBA" id="ARBA00022737"/>
    </source>
</evidence>
<gene>
    <name evidence="5" type="ORF">Asera_35590</name>
</gene>
<keyword evidence="3" id="KW-0472">Membrane</keyword>
<keyword evidence="1" id="KW-0677">Repeat</keyword>
<dbReference type="InterPro" id="IPR022385">
    <property type="entry name" value="Rhs_assc_core"/>
</dbReference>
<dbReference type="InterPro" id="IPR056823">
    <property type="entry name" value="TEN-like_YD-shell"/>
</dbReference>
<evidence type="ECO:0000256" key="3">
    <source>
        <dbReference type="SAM" id="Phobius"/>
    </source>
</evidence>
<accession>A0A810L527</accession>
<dbReference type="Pfam" id="PF05593">
    <property type="entry name" value="RHS_repeat"/>
    <property type="match status" value="2"/>
</dbReference>
<sequence length="2164" mass="228338">MTFRLRCNASRVSRFVARRVAAVRRQVGSRPMVWLAVVVMTAATLVAPAADHALSGPSAPQTHDVAAVNTKPVTFHPVKQKRMPAWHATKTKWPSGTAVVSLSFHPGAAARRAGHLPVWVGPPTSHRAKASHQPTPSKVTVHVASHRAATSAGVTGALVTISRDDGKASSAQVQVSIGYAGFRDAYGADWASRLRLTTLPACATATPGTAACRRQTPIPFTTNTKTKQLTATVTLAAHGTADPSVVLAADSTDSGGGGDFAATSLKPSGSWQAGGSTDAFSWSYPIDVPDVPGGLSPSVSLAYDSQSQDGLTSSTNNQASWIGDGWNYSPGFVERSYASCHDNPTGTTKTSDNCWSNNNTINLSLNGSSTQLVQDDASGDWHAVTDGNERIEHLTGAPNGAHGGEYWRITTDDGTQYYFGKNQLPGYASGDTATDSVLTEPVYATKSGQPCYNATFADSWCQQAYRWNLDYVVDTHHDTVAYFYATHTDYYARDLGSTANTSYIRSGQLAKIWYGQRDGAVYSTSPAAEVLFSTNGRCKTSADGCDPSTLSSSTATDWPDVPYDLHCANGDACASQSPSFWSDRMLTGISTKVLVGSTETTVDSWSLKHSFPTTGDSTTPSVWLDSISHTGQDTTAGGSSSSITLPKVTFAGKAMSNRVDVTDGYPPITRHRMDSIVTETGEKVSVNYSTALTPADEPSDPAHNTTLAYPDYWTRPGQTSPTIDWFNKYVVTHVTEQDPYGGSANDDIVTTYTPVGGGAWHYNDNPLIPSSRRTWDQWRGFGGMTVSTGTVPDPITKTTSTYLRGMDGDTLPDGGTRSVTVSDTRGDSITDKNQYAGATVETRNFNGSDLVTDTVNLPWSSAATASHAVSGLPDQKAFHLASAEQRVYTPLASGSTRETKTVDSHDSYGRIAQIDDQGDVSSSADDLCTTTSYLDNTTAWILNAASETATVAVACGTTPSLPDDAVSDVRSFYDGAATFGTAPSVGDITKTQEVTAYNAGTPTWTTIGSSTLDVYGRTLTVTDADSRTTRTSYTPATEAAPTSTTVTDPKGFATTISYDPLRGLALSTTDPAGYKTKKQYDALGRLTGVWLPSSTSSANAKYTYAVSNSGPSVVDAYTLLHDGSYELSETLYDSLLRARETQTQTPDNGADITDTIYNTDGWVSETAGPYYTPTAVNPTMAQVQPGKISSETGYIYDGAGRKTAAISYKYATETWRTAYTYGGNFSTTVPPAGATATTAVVDARGNTTDLIQYHSGADPDYVNDAASNYDDTRYTYTPAGQRASLTNPAGNTWTWKYNLLGQQTDATDPDTGHTASSYDTAGQLLTTTDARGAQTTFAYDVDGRKTAEYDTTSTQTLSASNQLAAWTYDTVKKGLPTSVTSYSGGDTLTSTVMAYNQYEKVGAQRVTLTGEGTSLVPSGGLMFTYGYTLNGQANVENDPAGSGLPSESITTGLDNLDQPVSLTSAGGGVSAHYVNAVGYSELGQPLQYTMGTAGTVWATLTYNEQTHALTGVRTTDSTFSGDVDNLTYSYGNSTVSEGAGLVTKIVDKQNAAASVDTQCFTYDYAQRLSSAWTATDDCAGAPSTGNSSMVGGAEPYWQSWTFTAGGDRATQTDHDTTGQPSGDTTTSYAYPAQGSGTDQPDTLTSTSATGPDADAQSASYDYDAAGNTTAITGGAQGDQALSWNSLGQLATDTTAAGDTSYVYNADGSLAVRRDPGSTTVFIGDEQLTLDTSTGAVTGSRYYSLGGTTVAVRTSASAWYELVPDRQGTDQLAINDNDQTVTRRQYKPFGQPRGVTPNDWPGDTGYVGGTPDTSTGMENLGAREYDPATGRFLSADSVLEASSPQQLGGYDYSGNDPVTGSDPSGQFMQGDDGQGYGTVSQLQAGNKRWAVAEGKPEHDPVTNDNGTEKVFVDSSIGSDGGRHYSINGVRVPDGTNPYSMARYMVTHPQSGLAYNGRHTDVQTTIGGILGSCSMPDSAVHCSSSYRQKLLTAYDEIESAKGKGLSAGTQLAYIGLGVGVILAVGVAIYFGPELFVACVTICTAAGTVLRVFNSSYGQGDGEVPAGAEEEVPAGLCADTCGPEFRNDTSHIFRSGHPGHLTTDTPQNRALIKSAIRPGNLRTTITLPNGAGTLDKYFMTLPNGTQVWAEVRNGTTITNGGLNQSPR</sequence>
<dbReference type="NCBIfam" id="TIGR03696">
    <property type="entry name" value="Rhs_assc_core"/>
    <property type="match status" value="1"/>
</dbReference>
<feature type="compositionally biased region" description="Low complexity" evidence="2">
    <location>
        <begin position="1031"/>
        <end position="1047"/>
    </location>
</feature>
<protein>
    <submittedName>
        <fullName evidence="5">Type IV secretion protein Rhs</fullName>
    </submittedName>
</protein>
<dbReference type="RefSeq" id="WP_084132171.1">
    <property type="nucleotide sequence ID" value="NZ_AP023354.1"/>
</dbReference>
<dbReference type="Pfam" id="PF25023">
    <property type="entry name" value="TEN_YD-shell"/>
    <property type="match status" value="1"/>
</dbReference>
<reference evidence="5" key="1">
    <citation type="submission" date="2020-08" db="EMBL/GenBank/DDBJ databases">
        <title>Whole genome shotgun sequence of Actinocatenispora sera NBRC 101916.</title>
        <authorList>
            <person name="Komaki H."/>
            <person name="Tamura T."/>
        </authorList>
    </citation>
    <scope>NUCLEOTIDE SEQUENCE</scope>
    <source>
        <strain evidence="5">NBRC 101916</strain>
    </source>
</reference>
<evidence type="ECO:0000313" key="5">
    <source>
        <dbReference type="EMBL" id="BCJ29451.1"/>
    </source>
</evidence>
<dbReference type="PANTHER" id="PTHR32305">
    <property type="match status" value="1"/>
</dbReference>
<feature type="region of interest" description="Disordered" evidence="2">
    <location>
        <begin position="1027"/>
        <end position="1048"/>
    </location>
</feature>